<evidence type="ECO:0000313" key="16">
    <source>
        <dbReference type="Proteomes" id="UP001219518"/>
    </source>
</evidence>
<evidence type="ECO:0000256" key="10">
    <source>
        <dbReference type="ARBA" id="ARBA00023128"/>
    </source>
</evidence>
<dbReference type="GO" id="GO:0035694">
    <property type="term" value="P:mitochondrial protein catabolic process"/>
    <property type="evidence" value="ECO:0007669"/>
    <property type="project" value="InterPro"/>
</dbReference>
<dbReference type="InterPro" id="IPR031981">
    <property type="entry name" value="MIEAP_C"/>
</dbReference>
<dbReference type="AlphaFoldDB" id="A0AAE1LHY6"/>
<name>A0AAE1LHY6_9NEOP</name>
<evidence type="ECO:0000256" key="6">
    <source>
        <dbReference type="ARBA" id="ARBA00022490"/>
    </source>
</evidence>
<keyword evidence="9" id="KW-0446">Lipid-binding</keyword>
<comment type="similarity">
    <text evidence="4">Belongs to the MIEAP family.</text>
</comment>
<sequence>MHGSRFSAKVLELMKEVTEDDEDSSDISGYHSDSDSAIMMSGNSPYVSKRARYNFLTRSETNFALQLKGWRENTENFCGSKPPEGGCGSRQAQGFYPLWQPTASVFHGNRRFADCDPIAQFDRFDPRTTIGLPLEVRAVSRALDFLIPVSEALPQRVRSSSKCSRLSVLGGALSPLGPKLSTSSGVSSGLSSGGSVPDSSECVECTGRGGGASSGSASSSEEAASSSPTPPTASAAPGSGGHAPQRLRHLKHKKDLLKSNSVPGSALGGSRGGASSAVPCCQGCQPRAVLQVLPPVSVSAPGPGGDRGERAEREAARLRAEVETLRSELAVAKTRLTAAEETSRPSSLPSAGPEELGAERLVACYANLYSQARVDTLDALDALPALRDAAELKSKILFSVVVKDHIRRILHLPTPSAAAPAADQQKADAAGSAAAQELEQHVSTYLRRTVDTFDLTKSIDEVCSQIWATLYDYPSLKTCTGLLQYVRDSVRLAWALVNQNPTYVLEYEQRHFRRDVHVRFHSSNPDSEAIRTYLWPALLEGAGGPCVHKAVVLT</sequence>
<evidence type="ECO:0000256" key="9">
    <source>
        <dbReference type="ARBA" id="ARBA00023121"/>
    </source>
</evidence>
<evidence type="ECO:0000256" key="7">
    <source>
        <dbReference type="ARBA" id="ARBA00022787"/>
    </source>
</evidence>
<dbReference type="GO" id="GO:0005759">
    <property type="term" value="C:mitochondrial matrix"/>
    <property type="evidence" value="ECO:0007669"/>
    <property type="project" value="UniProtKB-SubCell"/>
</dbReference>
<dbReference type="GO" id="GO:0008289">
    <property type="term" value="F:lipid binding"/>
    <property type="evidence" value="ECO:0007669"/>
    <property type="project" value="UniProtKB-KW"/>
</dbReference>
<proteinExistence type="inferred from homology"/>
<dbReference type="GO" id="GO:0005741">
    <property type="term" value="C:mitochondrial outer membrane"/>
    <property type="evidence" value="ECO:0007669"/>
    <property type="project" value="UniProtKB-SubCell"/>
</dbReference>
<evidence type="ECO:0000313" key="15">
    <source>
        <dbReference type="EMBL" id="KAK3918742.1"/>
    </source>
</evidence>
<comment type="subcellular location">
    <subcellularLocation>
        <location evidence="3">Cytoplasm</location>
    </subcellularLocation>
    <subcellularLocation>
        <location evidence="2">Mitochondrion matrix</location>
    </subcellularLocation>
    <subcellularLocation>
        <location evidence="1">Mitochondrion outer membrane</location>
    </subcellularLocation>
</comment>
<dbReference type="InterPro" id="IPR026169">
    <property type="entry name" value="MIEAP"/>
</dbReference>
<keyword evidence="16" id="KW-1185">Reference proteome</keyword>
<feature type="region of interest" description="Disordered" evidence="13">
    <location>
        <begin position="177"/>
        <end position="245"/>
    </location>
</feature>
<feature type="compositionally biased region" description="Low complexity" evidence="13">
    <location>
        <begin position="177"/>
        <end position="200"/>
    </location>
</feature>
<keyword evidence="6" id="KW-0963">Cytoplasm</keyword>
<evidence type="ECO:0000256" key="1">
    <source>
        <dbReference type="ARBA" id="ARBA00004294"/>
    </source>
</evidence>
<dbReference type="GO" id="GO:0035695">
    <property type="term" value="P:mitophagy by internal vacuole formation"/>
    <property type="evidence" value="ECO:0007669"/>
    <property type="project" value="TreeGrafter"/>
</dbReference>
<feature type="compositionally biased region" description="Low complexity" evidence="13">
    <location>
        <begin position="214"/>
        <end position="237"/>
    </location>
</feature>
<feature type="region of interest" description="Disordered" evidence="13">
    <location>
        <begin position="334"/>
        <end position="353"/>
    </location>
</feature>
<reference evidence="15" key="1">
    <citation type="submission" date="2021-07" db="EMBL/GenBank/DDBJ databases">
        <authorList>
            <person name="Catto M.A."/>
            <person name="Jacobson A."/>
            <person name="Kennedy G."/>
            <person name="Labadie P."/>
            <person name="Hunt B.G."/>
            <person name="Srinivasan R."/>
        </authorList>
    </citation>
    <scope>NUCLEOTIDE SEQUENCE</scope>
    <source>
        <strain evidence="15">PL_HMW_Pooled</strain>
        <tissue evidence="15">Head</tissue>
    </source>
</reference>
<organism evidence="15 16">
    <name type="scientific">Frankliniella fusca</name>
    <dbReference type="NCBI Taxonomy" id="407009"/>
    <lineage>
        <taxon>Eukaryota</taxon>
        <taxon>Metazoa</taxon>
        <taxon>Ecdysozoa</taxon>
        <taxon>Arthropoda</taxon>
        <taxon>Hexapoda</taxon>
        <taxon>Insecta</taxon>
        <taxon>Pterygota</taxon>
        <taxon>Neoptera</taxon>
        <taxon>Paraneoptera</taxon>
        <taxon>Thysanoptera</taxon>
        <taxon>Terebrantia</taxon>
        <taxon>Thripoidea</taxon>
        <taxon>Thripidae</taxon>
        <taxon>Frankliniella</taxon>
    </lineage>
</organism>
<evidence type="ECO:0000256" key="8">
    <source>
        <dbReference type="ARBA" id="ARBA00023054"/>
    </source>
</evidence>
<keyword evidence="10" id="KW-0496">Mitochondrion</keyword>
<evidence type="ECO:0000256" key="3">
    <source>
        <dbReference type="ARBA" id="ARBA00004496"/>
    </source>
</evidence>
<evidence type="ECO:0000256" key="12">
    <source>
        <dbReference type="ARBA" id="ARBA00032687"/>
    </source>
</evidence>
<keyword evidence="7" id="KW-1000">Mitochondrion outer membrane</keyword>
<feature type="domain" description="Mitochondria-eating protein C-terminal" evidence="14">
    <location>
        <begin position="359"/>
        <end position="554"/>
    </location>
</feature>
<evidence type="ECO:0000256" key="13">
    <source>
        <dbReference type="SAM" id="MobiDB-lite"/>
    </source>
</evidence>
<dbReference type="Proteomes" id="UP001219518">
    <property type="component" value="Unassembled WGS sequence"/>
</dbReference>
<reference evidence="15" key="2">
    <citation type="journal article" date="2023" name="BMC Genomics">
        <title>Pest status, molecular evolution, and epigenetic factors derived from the genome assembly of Frankliniella fusca, a thysanopteran phytovirus vector.</title>
        <authorList>
            <person name="Catto M.A."/>
            <person name="Labadie P.E."/>
            <person name="Jacobson A.L."/>
            <person name="Kennedy G.G."/>
            <person name="Srinivasan R."/>
            <person name="Hunt B.G."/>
        </authorList>
    </citation>
    <scope>NUCLEOTIDE SEQUENCE</scope>
    <source>
        <strain evidence="15">PL_HMW_Pooled</strain>
    </source>
</reference>
<dbReference type="PANTHER" id="PTHR21771">
    <property type="entry name" value="MITOCHONDRIA-EATING PROTEIN-RELATED"/>
    <property type="match status" value="1"/>
</dbReference>
<evidence type="ECO:0000256" key="11">
    <source>
        <dbReference type="ARBA" id="ARBA00023136"/>
    </source>
</evidence>
<evidence type="ECO:0000256" key="5">
    <source>
        <dbReference type="ARBA" id="ARBA00019863"/>
    </source>
</evidence>
<keyword evidence="8" id="KW-0175">Coiled coil</keyword>
<evidence type="ECO:0000256" key="4">
    <source>
        <dbReference type="ARBA" id="ARBA00008233"/>
    </source>
</evidence>
<comment type="caution">
    <text evidence="15">The sequence shown here is derived from an EMBL/GenBank/DDBJ whole genome shotgun (WGS) entry which is preliminary data.</text>
</comment>
<dbReference type="PANTHER" id="PTHR21771:SF1">
    <property type="entry name" value="MITOCHONDRIA-EATING PROTEIN"/>
    <property type="match status" value="1"/>
</dbReference>
<feature type="region of interest" description="Disordered" evidence="13">
    <location>
        <begin position="17"/>
        <end position="36"/>
    </location>
</feature>
<dbReference type="EMBL" id="JAHWGI010000960">
    <property type="protein sequence ID" value="KAK3918742.1"/>
    <property type="molecule type" value="Genomic_DNA"/>
</dbReference>
<evidence type="ECO:0000256" key="2">
    <source>
        <dbReference type="ARBA" id="ARBA00004305"/>
    </source>
</evidence>
<protein>
    <recommendedName>
        <fullName evidence="5">Mitochondria-eating protein</fullName>
    </recommendedName>
    <alternativeName>
        <fullName evidence="12">Spermatogenesis-associated protein 18</fullName>
    </alternativeName>
</protein>
<dbReference type="Pfam" id="PF16026">
    <property type="entry name" value="MIEAP"/>
    <property type="match status" value="1"/>
</dbReference>
<evidence type="ECO:0000259" key="14">
    <source>
        <dbReference type="Pfam" id="PF16026"/>
    </source>
</evidence>
<gene>
    <name evidence="15" type="ORF">KUF71_007989</name>
</gene>
<accession>A0AAE1LHY6</accession>
<keyword evidence="11" id="KW-0472">Membrane</keyword>